<dbReference type="WBParaSite" id="Pan_g22171.t1">
    <property type="protein sequence ID" value="Pan_g22171.t1"/>
    <property type="gene ID" value="Pan_g22171"/>
</dbReference>
<comment type="similarity">
    <text evidence="1">Belongs to the peptidase M13 family.</text>
</comment>
<dbReference type="GO" id="GO:0005886">
    <property type="term" value="C:plasma membrane"/>
    <property type="evidence" value="ECO:0007669"/>
    <property type="project" value="TreeGrafter"/>
</dbReference>
<name>A0A7E4VKV0_PANRE</name>
<dbReference type="Pfam" id="PF01431">
    <property type="entry name" value="Peptidase_M13"/>
    <property type="match status" value="1"/>
</dbReference>
<reference evidence="4" key="2">
    <citation type="submission" date="2020-10" db="UniProtKB">
        <authorList>
            <consortium name="WormBaseParasite"/>
        </authorList>
    </citation>
    <scope>IDENTIFICATION</scope>
</reference>
<dbReference type="Proteomes" id="UP000492821">
    <property type="component" value="Unassembled WGS sequence"/>
</dbReference>
<dbReference type="GO" id="GO:0016485">
    <property type="term" value="P:protein processing"/>
    <property type="evidence" value="ECO:0007669"/>
    <property type="project" value="TreeGrafter"/>
</dbReference>
<dbReference type="Gene3D" id="3.40.390.10">
    <property type="entry name" value="Collagenase (Catalytic Domain)"/>
    <property type="match status" value="1"/>
</dbReference>
<evidence type="ECO:0000256" key="1">
    <source>
        <dbReference type="ARBA" id="ARBA00007357"/>
    </source>
</evidence>
<reference evidence="3" key="1">
    <citation type="journal article" date="2013" name="Genetics">
        <title>The draft genome and transcriptome of Panagrellus redivivus are shaped by the harsh demands of a free-living lifestyle.</title>
        <authorList>
            <person name="Srinivasan J."/>
            <person name="Dillman A.R."/>
            <person name="Macchietto M.G."/>
            <person name="Heikkinen L."/>
            <person name="Lakso M."/>
            <person name="Fracchia K.M."/>
            <person name="Antoshechkin I."/>
            <person name="Mortazavi A."/>
            <person name="Wong G."/>
            <person name="Sternberg P.W."/>
        </authorList>
    </citation>
    <scope>NUCLEOTIDE SEQUENCE [LARGE SCALE GENOMIC DNA]</scope>
    <source>
        <strain evidence="3">MT8872</strain>
    </source>
</reference>
<evidence type="ECO:0000313" key="4">
    <source>
        <dbReference type="WBParaSite" id="Pan_g22171.t1"/>
    </source>
</evidence>
<proteinExistence type="inferred from homology"/>
<keyword evidence="3" id="KW-1185">Reference proteome</keyword>
<organism evidence="3 4">
    <name type="scientific">Panagrellus redivivus</name>
    <name type="common">Microworm</name>
    <dbReference type="NCBI Taxonomy" id="6233"/>
    <lineage>
        <taxon>Eukaryota</taxon>
        <taxon>Metazoa</taxon>
        <taxon>Ecdysozoa</taxon>
        <taxon>Nematoda</taxon>
        <taxon>Chromadorea</taxon>
        <taxon>Rhabditida</taxon>
        <taxon>Tylenchina</taxon>
        <taxon>Panagrolaimomorpha</taxon>
        <taxon>Panagrolaimoidea</taxon>
        <taxon>Panagrolaimidae</taxon>
        <taxon>Panagrellus</taxon>
    </lineage>
</organism>
<dbReference type="SUPFAM" id="SSF55486">
    <property type="entry name" value="Metalloproteases ('zincins'), catalytic domain"/>
    <property type="match status" value="1"/>
</dbReference>
<dbReference type="GO" id="GO:0004222">
    <property type="term" value="F:metalloendopeptidase activity"/>
    <property type="evidence" value="ECO:0007669"/>
    <property type="project" value="InterPro"/>
</dbReference>
<dbReference type="InterPro" id="IPR024079">
    <property type="entry name" value="MetalloPept_cat_dom_sf"/>
</dbReference>
<dbReference type="InterPro" id="IPR000718">
    <property type="entry name" value="Peptidase_M13"/>
</dbReference>
<dbReference type="AlphaFoldDB" id="A0A7E4VKV0"/>
<dbReference type="PANTHER" id="PTHR11733:SF167">
    <property type="entry name" value="FI17812P1-RELATED"/>
    <property type="match status" value="1"/>
</dbReference>
<protein>
    <submittedName>
        <fullName evidence="4">Peptidase_M13 domain-containing protein</fullName>
    </submittedName>
</protein>
<accession>A0A7E4VKV0</accession>
<dbReference type="PROSITE" id="PS51885">
    <property type="entry name" value="NEPRILYSIN"/>
    <property type="match status" value="1"/>
</dbReference>
<evidence type="ECO:0000313" key="3">
    <source>
        <dbReference type="Proteomes" id="UP000492821"/>
    </source>
</evidence>
<dbReference type="PANTHER" id="PTHR11733">
    <property type="entry name" value="ZINC METALLOPROTEASE FAMILY M13 NEPRILYSIN-RELATED"/>
    <property type="match status" value="1"/>
</dbReference>
<dbReference type="InterPro" id="IPR018497">
    <property type="entry name" value="Peptidase_M13_C"/>
</dbReference>
<evidence type="ECO:0000259" key="2">
    <source>
        <dbReference type="Pfam" id="PF01431"/>
    </source>
</evidence>
<sequence length="82" mass="9204">MASRGNVPEPAQPGFEEFTPESLFFMAYANTWCNAGRRNPDDKHPPGETRLKVVAQNMKAFSETFACPKNAPMNPDLRCSVW</sequence>
<feature type="domain" description="Peptidase M13 C-terminal" evidence="2">
    <location>
        <begin position="7"/>
        <end position="81"/>
    </location>
</feature>